<gene>
    <name evidence="1" type="ORF">I8Y21_006249</name>
</gene>
<dbReference type="Proteomes" id="UP000856143">
    <property type="component" value="Unassembled WGS sequence"/>
</dbReference>
<evidence type="ECO:0000313" key="2">
    <source>
        <dbReference type="Proteomes" id="UP000856143"/>
    </source>
</evidence>
<sequence>MLLLNFGHIRQHLPDIGDTARIAVTYRNIDIGLVMLFKLTSVIPAFPVSDIIPVALPSVAGTE</sequence>
<reference evidence="1" key="1">
    <citation type="journal article" date="2018" name="Genome Biol.">
        <title>SKESA: strategic k-mer extension for scrupulous assemblies.</title>
        <authorList>
            <person name="Souvorov A."/>
            <person name="Agarwala R."/>
            <person name="Lipman D.J."/>
        </authorList>
    </citation>
    <scope>NUCLEOTIDE SEQUENCE</scope>
    <source>
        <strain evidence="1">R404</strain>
    </source>
</reference>
<comment type="caution">
    <text evidence="1">The sequence shown here is derived from an EMBL/GenBank/DDBJ whole genome shotgun (WGS) entry which is preliminary data.</text>
</comment>
<dbReference type="AlphaFoldDB" id="A0AAN5LEA2"/>
<dbReference type="EMBL" id="DACSEO010000192">
    <property type="protein sequence ID" value="HAT1685390.1"/>
    <property type="molecule type" value="Genomic_DNA"/>
</dbReference>
<name>A0AAN5LEA2_KLEOX</name>
<reference evidence="1" key="2">
    <citation type="submission" date="2020-11" db="EMBL/GenBank/DDBJ databases">
        <authorList>
            <consortium name="NCBI Pathogen Detection Project"/>
        </authorList>
    </citation>
    <scope>NUCLEOTIDE SEQUENCE</scope>
    <source>
        <strain evidence="1">R404</strain>
    </source>
</reference>
<protein>
    <submittedName>
        <fullName evidence="1">Uncharacterized protein</fullName>
    </submittedName>
</protein>
<organism evidence="1 2">
    <name type="scientific">Klebsiella oxytoca</name>
    <dbReference type="NCBI Taxonomy" id="571"/>
    <lineage>
        <taxon>Bacteria</taxon>
        <taxon>Pseudomonadati</taxon>
        <taxon>Pseudomonadota</taxon>
        <taxon>Gammaproteobacteria</taxon>
        <taxon>Enterobacterales</taxon>
        <taxon>Enterobacteriaceae</taxon>
        <taxon>Klebsiella/Raoultella group</taxon>
        <taxon>Klebsiella</taxon>
    </lineage>
</organism>
<evidence type="ECO:0000313" key="1">
    <source>
        <dbReference type="EMBL" id="HAT1685390.1"/>
    </source>
</evidence>
<accession>A0AAN5LEA2</accession>
<proteinExistence type="predicted"/>